<evidence type="ECO:0000256" key="1">
    <source>
        <dbReference type="SAM" id="MobiDB-lite"/>
    </source>
</evidence>
<proteinExistence type="predicted"/>
<reference evidence="2" key="1">
    <citation type="submission" date="2023-10" db="EMBL/GenBank/DDBJ databases">
        <authorList>
            <person name="Chen Y."/>
            <person name="Shah S."/>
            <person name="Dougan E. K."/>
            <person name="Thang M."/>
            <person name="Chan C."/>
        </authorList>
    </citation>
    <scope>NUCLEOTIDE SEQUENCE [LARGE SCALE GENOMIC DNA]</scope>
</reference>
<evidence type="ECO:0000313" key="3">
    <source>
        <dbReference type="Proteomes" id="UP001189429"/>
    </source>
</evidence>
<sequence>MAALTPRTPPARRVQRSRTPEKAMRTTVEVEPLTIARGQTQPLRRQIAVTALRLAEEQARARLRLARSRSAQPLPQSPPFAQPPPLELLAPTELLAKTDAIKELTRRKVAQAIGAKWPAKVKVPTTSEDGHAGGDLVGSPAERAAVAVQTAAVDDVTSSGLRGIAGPQLSPILFAAGADIRTDSQLRRRPRGPAADRRVAHAGGPDDAAGPDLHREPRRSSCAPRRRRHTRR</sequence>
<name>A0ABN9V973_9DINO</name>
<feature type="region of interest" description="Disordered" evidence="1">
    <location>
        <begin position="182"/>
        <end position="232"/>
    </location>
</feature>
<accession>A0ABN9V973</accession>
<dbReference type="EMBL" id="CAUYUJ010016856">
    <property type="protein sequence ID" value="CAK0869513.1"/>
    <property type="molecule type" value="Genomic_DNA"/>
</dbReference>
<evidence type="ECO:0000313" key="2">
    <source>
        <dbReference type="EMBL" id="CAK0869513.1"/>
    </source>
</evidence>
<protein>
    <submittedName>
        <fullName evidence="2">Uncharacterized protein</fullName>
    </submittedName>
</protein>
<keyword evidence="3" id="KW-1185">Reference proteome</keyword>
<feature type="region of interest" description="Disordered" evidence="1">
    <location>
        <begin position="66"/>
        <end position="85"/>
    </location>
</feature>
<feature type="compositionally biased region" description="Pro residues" evidence="1">
    <location>
        <begin position="75"/>
        <end position="85"/>
    </location>
</feature>
<gene>
    <name evidence="2" type="ORF">PCOR1329_LOCUS55844</name>
</gene>
<feature type="region of interest" description="Disordered" evidence="1">
    <location>
        <begin position="1"/>
        <end position="26"/>
    </location>
</feature>
<feature type="compositionally biased region" description="Low complexity" evidence="1">
    <location>
        <begin position="202"/>
        <end position="211"/>
    </location>
</feature>
<organism evidence="2 3">
    <name type="scientific">Prorocentrum cordatum</name>
    <dbReference type="NCBI Taxonomy" id="2364126"/>
    <lineage>
        <taxon>Eukaryota</taxon>
        <taxon>Sar</taxon>
        <taxon>Alveolata</taxon>
        <taxon>Dinophyceae</taxon>
        <taxon>Prorocentrales</taxon>
        <taxon>Prorocentraceae</taxon>
        <taxon>Prorocentrum</taxon>
    </lineage>
</organism>
<dbReference type="Proteomes" id="UP001189429">
    <property type="component" value="Unassembled WGS sequence"/>
</dbReference>
<comment type="caution">
    <text evidence="2">The sequence shown here is derived from an EMBL/GenBank/DDBJ whole genome shotgun (WGS) entry which is preliminary data.</text>
</comment>